<proteinExistence type="predicted"/>
<keyword evidence="2" id="KW-0812">Transmembrane</keyword>
<evidence type="ECO:0000256" key="1">
    <source>
        <dbReference type="SAM" id="Coils"/>
    </source>
</evidence>
<name>A0AAV8SMZ2_9ROSI</name>
<feature type="coiled-coil region" evidence="1">
    <location>
        <begin position="32"/>
        <end position="59"/>
    </location>
</feature>
<organism evidence="3 4">
    <name type="scientific">Erythroxylum novogranatense</name>
    <dbReference type="NCBI Taxonomy" id="1862640"/>
    <lineage>
        <taxon>Eukaryota</taxon>
        <taxon>Viridiplantae</taxon>
        <taxon>Streptophyta</taxon>
        <taxon>Embryophyta</taxon>
        <taxon>Tracheophyta</taxon>
        <taxon>Spermatophyta</taxon>
        <taxon>Magnoliopsida</taxon>
        <taxon>eudicotyledons</taxon>
        <taxon>Gunneridae</taxon>
        <taxon>Pentapetalae</taxon>
        <taxon>rosids</taxon>
        <taxon>fabids</taxon>
        <taxon>Malpighiales</taxon>
        <taxon>Erythroxylaceae</taxon>
        <taxon>Erythroxylum</taxon>
    </lineage>
</organism>
<evidence type="ECO:0000313" key="3">
    <source>
        <dbReference type="EMBL" id="KAJ8753662.1"/>
    </source>
</evidence>
<evidence type="ECO:0000313" key="4">
    <source>
        <dbReference type="Proteomes" id="UP001159364"/>
    </source>
</evidence>
<dbReference type="Pfam" id="PF04882">
    <property type="entry name" value="Peroxin-3"/>
    <property type="match status" value="2"/>
</dbReference>
<keyword evidence="4" id="KW-1185">Reference proteome</keyword>
<comment type="caution">
    <text evidence="3">The sequence shown here is derived from an EMBL/GenBank/DDBJ whole genome shotgun (WGS) entry which is preliminary data.</text>
</comment>
<feature type="transmembrane region" description="Helical" evidence="2">
    <location>
        <begin position="15"/>
        <end position="32"/>
    </location>
</feature>
<feature type="transmembrane region" description="Helical" evidence="2">
    <location>
        <begin position="124"/>
        <end position="144"/>
    </location>
</feature>
<accession>A0AAV8SMZ2</accession>
<dbReference type="EMBL" id="JAIWQS010000010">
    <property type="protein sequence ID" value="KAJ8753662.1"/>
    <property type="molecule type" value="Genomic_DNA"/>
</dbReference>
<keyword evidence="2" id="KW-1133">Transmembrane helix</keyword>
<evidence type="ECO:0000256" key="2">
    <source>
        <dbReference type="SAM" id="Phobius"/>
    </source>
</evidence>
<sequence length="375" mass="42574">MLYLSNFWRRHRRKIFIAAGVFGGGYFLYNLYRAQKRRLADLERTLASERENEELIKAQMQAHFENIQGIADTTILPHVIQHVSDRIAEDLDLSNLTERLRRGRVHPSTLTSSQKVELWDRLKILSFTRMLVSLWSMTALTLYIRVQVNILGRHLYVDTARSLEISHSLEDHDLIDRDDEQKFLASADFLASNGLPALISNMQAAVTEELEGKQLGDLFNTTTLHGTIMQILHVLMSTGSPHMWVDCLMPEVGNRRGTSSSSGDTIQFETTKFDQFMLEVRAVLLSSEFSRIMDISLQAAVDGLVDEIGSQVSGTSMTTGIELARLVPRVAQMGPTLLVEPSQNQFMKTIRRVPEVELFFTLLYANMPTSWTSEH</sequence>
<gene>
    <name evidence="3" type="ORF">K2173_026338</name>
</gene>
<evidence type="ECO:0008006" key="5">
    <source>
        <dbReference type="Google" id="ProtNLM"/>
    </source>
</evidence>
<dbReference type="PANTHER" id="PTHR28080">
    <property type="entry name" value="PEROXISOMAL BIOGENESIS FACTOR 3"/>
    <property type="match status" value="1"/>
</dbReference>
<dbReference type="AlphaFoldDB" id="A0AAV8SMZ2"/>
<dbReference type="GO" id="GO:0030674">
    <property type="term" value="F:protein-macromolecule adaptor activity"/>
    <property type="evidence" value="ECO:0007669"/>
    <property type="project" value="TreeGrafter"/>
</dbReference>
<dbReference type="PANTHER" id="PTHR28080:SF1">
    <property type="entry name" value="PEROXISOMAL BIOGENESIS FACTOR 3"/>
    <property type="match status" value="1"/>
</dbReference>
<dbReference type="InterPro" id="IPR006966">
    <property type="entry name" value="Peroxin-3"/>
</dbReference>
<dbReference type="Proteomes" id="UP001159364">
    <property type="component" value="Linkage Group LG10"/>
</dbReference>
<keyword evidence="2" id="KW-0472">Membrane</keyword>
<dbReference type="GO" id="GO:0045046">
    <property type="term" value="P:protein import into peroxisome membrane"/>
    <property type="evidence" value="ECO:0007669"/>
    <property type="project" value="TreeGrafter"/>
</dbReference>
<keyword evidence="1" id="KW-0175">Coiled coil</keyword>
<protein>
    <recommendedName>
        <fullName evidence="5">Peroxisome biogenesis protein 3-2-like</fullName>
    </recommendedName>
</protein>
<dbReference type="GO" id="GO:0005778">
    <property type="term" value="C:peroxisomal membrane"/>
    <property type="evidence" value="ECO:0007669"/>
    <property type="project" value="InterPro"/>
</dbReference>
<reference evidence="3 4" key="1">
    <citation type="submission" date="2021-09" db="EMBL/GenBank/DDBJ databases">
        <title>Genomic insights and catalytic innovation underlie evolution of tropane alkaloids biosynthesis.</title>
        <authorList>
            <person name="Wang Y.-J."/>
            <person name="Tian T."/>
            <person name="Huang J.-P."/>
            <person name="Huang S.-X."/>
        </authorList>
    </citation>
    <scope>NUCLEOTIDE SEQUENCE [LARGE SCALE GENOMIC DNA]</scope>
    <source>
        <strain evidence="3">KIB-2018</strain>
        <tissue evidence="3">Leaf</tissue>
    </source>
</reference>